<dbReference type="Gene3D" id="3.60.10.10">
    <property type="entry name" value="Endonuclease/exonuclease/phosphatase"/>
    <property type="match status" value="1"/>
</dbReference>
<feature type="compositionally biased region" description="Polar residues" evidence="4">
    <location>
        <begin position="75"/>
        <end position="99"/>
    </location>
</feature>
<proteinExistence type="predicted"/>
<dbReference type="InterPro" id="IPR006595">
    <property type="entry name" value="CTLH_C"/>
</dbReference>
<dbReference type="InterPro" id="IPR000300">
    <property type="entry name" value="IPPc"/>
</dbReference>
<dbReference type="SMART" id="SM00320">
    <property type="entry name" value="WD40"/>
    <property type="match status" value="10"/>
</dbReference>
<feature type="repeat" description="WD" evidence="3">
    <location>
        <begin position="1737"/>
        <end position="1778"/>
    </location>
</feature>
<dbReference type="InterPro" id="IPR051350">
    <property type="entry name" value="WD_repeat-ST_regulator"/>
</dbReference>
<dbReference type="InterPro" id="IPR036691">
    <property type="entry name" value="Endo/exonu/phosph_ase_sf"/>
</dbReference>
<feature type="compositionally biased region" description="Basic and acidic residues" evidence="4">
    <location>
        <begin position="1"/>
        <end position="10"/>
    </location>
</feature>
<feature type="compositionally biased region" description="Basic and acidic residues" evidence="4">
    <location>
        <begin position="26"/>
        <end position="55"/>
    </location>
</feature>
<dbReference type="Gene3D" id="2.130.10.10">
    <property type="entry name" value="YVTN repeat-like/Quinoprotein amine dehydrogenase"/>
    <property type="match status" value="2"/>
</dbReference>
<dbReference type="PROSITE" id="PS50897">
    <property type="entry name" value="CTLH"/>
    <property type="match status" value="1"/>
</dbReference>
<feature type="repeat" description="WD" evidence="3">
    <location>
        <begin position="1694"/>
        <end position="1726"/>
    </location>
</feature>
<dbReference type="InterPro" id="IPR036322">
    <property type="entry name" value="WD40_repeat_dom_sf"/>
</dbReference>
<feature type="compositionally biased region" description="Polar residues" evidence="4">
    <location>
        <begin position="1449"/>
        <end position="1459"/>
    </location>
</feature>
<keyword evidence="7" id="KW-1185">Reference proteome</keyword>
<dbReference type="SMART" id="SM00668">
    <property type="entry name" value="CTLH"/>
    <property type="match status" value="1"/>
</dbReference>
<keyword evidence="1 3" id="KW-0853">WD repeat</keyword>
<dbReference type="Pfam" id="PF23627">
    <property type="entry name" value="LisH_WDR26"/>
    <property type="match status" value="1"/>
</dbReference>
<feature type="compositionally biased region" description="Low complexity" evidence="4">
    <location>
        <begin position="113"/>
        <end position="136"/>
    </location>
</feature>
<gene>
    <name evidence="6" type="ORF">TRUGW13939_08515</name>
</gene>
<feature type="compositionally biased region" description="Basic and acidic residues" evidence="4">
    <location>
        <begin position="270"/>
        <end position="280"/>
    </location>
</feature>
<dbReference type="SMART" id="SM00128">
    <property type="entry name" value="IPPc"/>
    <property type="match status" value="1"/>
</dbReference>
<dbReference type="GO" id="GO:0016791">
    <property type="term" value="F:phosphatase activity"/>
    <property type="evidence" value="ECO:0007669"/>
    <property type="project" value="InterPro"/>
</dbReference>
<dbReference type="Pfam" id="PF22669">
    <property type="entry name" value="Exo_endo_phos2"/>
    <property type="match status" value="1"/>
</dbReference>
<sequence length="2017" mass="222926">MDDKRRRGVEDADDEPQRPVSSLLSHFEHLSYSKKDSSAGNGTHRENATRQRTQDADDAQPTVRASMDVPRRSPWLSQDSPRNGLSRNVTGGGWNNNVRHGQRSPGPLKHARPMSMSVQSSPQPTSTSTSTSTPTPALTIESPQSPPRAPEVSYAGGNWHSLAPENPDLSPKSASWQSPPHVLRATSPGSPFGGSVGVPQLSRDPSPIGKQKSTSVPPPVNRADKPKVPVKPANISSSHLHRGIGSLVPASAKDSKDPRISPFSTPPSSPEKKPAKESTRSNKSPHPILSARTTPEPLSLPPPIDRYPRTPTPTSRSLVVTTEHGSTKPKRPPEPPGHLRSISHFTSTIRDARDLGFTRHSISQDTDDPERRPSLPPRDGLRGRSVRDIPATGSRHTELPPRASLDLPVRRTPTATASSQRLPRIDTNQQFAPPPRRQTAAIGGKSPMETPQSSKSRQFSLPETRQAPSMAKQSPRNDDSEEEGYLEDAPVPRTDFPDSSQVNRRPPVFKDGPLSISTKYDTREFDVCGKNVCTTGYLTRVWDLTTGEQKLNISHGETVKALSVAFKPGTGLGDEGTRVWVGTNHGELHEIDIASQSIVASRSYPSRREIIKVYRHKKEMWTLDDEGRLLVWPPDETGTPNLKYSYDQPPDRVARGHTFSMVVGDTLWLATGKDVRIYRPNAHDDSFHVLKKPLGANHTGEVTSGVHVTKDGGRVYLGHADGKVTVYSLEDYSCLNCVNVSAYKINSLAVVGDYLWAAYKTGMVYVYDVSTSPWTVKKDWRAHESPVCGLVLDPSGLWTINRLQVISLGTDNYLRLWDGMLEEDWLETRMQSRDGEFCNFREIRATIVTWNAGASVPRDLGNNRFIHEAIHPENPPEILVFGFQELVDLENKKITAKSLLMGSKKRENNDKEHMSRQYRVWRDHLMACINDAMPLEESYTLLHTANLVGLFTCVFIKQKERDRVRHVSGAEVKRGMGGLHGNKGALILRFILDDSSLCFINCHLAAGQTHTAHRNNDVAGILEAQSLPPEPSLTARADLFVNGGDGSMILDHEICVLNGDLNYRIDAMPRNVVVEAVRQNNLPKLLERDQLLASKRKNPNFRLRSFNEAPITFAPTYKYDVNSDQYDTSEKKRSPAWCDRVMYRGMGKIKQSEYRRHEVRASDHRPVSASFKMRVKTVLPQERTSVWETCRKEFSKEKRRLACDSSIEYLVNVLGMEREEARRVITSGGSSKPVTFLNFTGIGMGEGRRQTSIFVLADHSPQDSPPSLAPDHPETPNTTTTTGSTTLSAAVDLDTLDQTPTSSSSTPAHLSSSREPSGIQASQISRSNVDLTSSADTVSQSRRRRRRRHSDLSSSEPSDTASGLDDGSRGLPSSREEIQSAGSRRIQLSGRTDGRPPSPKRRRLANMRSEDASSTRTNGRFDTSNGLAMSPRGKASRAGSLNGKASAHPNGQTATNGSVKSPVLSPTYFGHDREEVTRILIQSLHDLGYSGAAASLSRESGYELESPAVAAFRSAVLDGQWAEAEHVLLESFDVSDADDEPSPPAWGKLSLAESADRNEMLFLLRQQKFLEFLEARDLGAALMVLRQELTPLNHNIAQLHALSSLLMCPIEHLQEQAGWDGSIGSSRELLLSELSTFISPSVMIPDHRLAVLLDHVKQNQVNQCVYHNTASVPSLYCDHICDRNAFPRHTTVQLTKHTDEVWYVEFSHDGTKLATASKDHSVIIYDATDNFSIIHRLLEHEKPVAYATWSPDDSKLITCSQDKKAKVWDVETGRCLLTIEQHSEPVTAAAWAPDGESFVTASLDSKAQLCHWGMRSHRPLYVWAGGFRVQDCAITPDGSRLIAADEIGKLHVYNFETHAEEYCLPLRSKATSVSVSNDSKHILINMAEGQIHLVDLETTEIVRRFRGQKQGEFVIRGGFGGAAENFVVSGSEDSHVYIWHKENSTLVEVLEGHTKGCVNAVSWNPTNASMFASAGDDCIVRVWTRESPSESSFGKNRLSASNGFTRTSALRSTSGLF</sequence>
<feature type="repeat" description="WD" evidence="3">
    <location>
        <begin position="1779"/>
        <end position="1809"/>
    </location>
</feature>
<dbReference type="InterPro" id="IPR011047">
    <property type="entry name" value="Quinoprotein_ADH-like_sf"/>
</dbReference>
<dbReference type="SUPFAM" id="SSF50998">
    <property type="entry name" value="Quinoprotein alcohol dehydrogenase-like"/>
    <property type="match status" value="1"/>
</dbReference>
<evidence type="ECO:0000256" key="4">
    <source>
        <dbReference type="SAM" id="MobiDB-lite"/>
    </source>
</evidence>
<feature type="compositionally biased region" description="Basic and acidic residues" evidence="4">
    <location>
        <begin position="369"/>
        <end position="387"/>
    </location>
</feature>
<dbReference type="OrthoDB" id="2248459at2759"/>
<feature type="compositionally biased region" description="Polar residues" evidence="4">
    <location>
        <begin position="312"/>
        <end position="324"/>
    </location>
</feature>
<dbReference type="GO" id="GO:0046856">
    <property type="term" value="P:phosphatidylinositol dephosphorylation"/>
    <property type="evidence" value="ECO:0007669"/>
    <property type="project" value="InterPro"/>
</dbReference>
<dbReference type="GeneID" id="55996004"/>
<feature type="compositionally biased region" description="Low complexity" evidence="4">
    <location>
        <begin position="1275"/>
        <end position="1313"/>
    </location>
</feature>
<dbReference type="CDD" id="cd00200">
    <property type="entry name" value="WD40"/>
    <property type="match status" value="1"/>
</dbReference>
<feature type="compositionally biased region" description="Polar residues" evidence="4">
    <location>
        <begin position="413"/>
        <end position="431"/>
    </location>
</feature>
<accession>A0A7H8R592</accession>
<reference evidence="7" key="1">
    <citation type="submission" date="2020-06" db="EMBL/GenBank/DDBJ databases">
        <title>A chromosome-scale genome assembly of Talaromyces rugulosus W13939.</title>
        <authorList>
            <person name="Wang B."/>
            <person name="Guo L."/>
            <person name="Ye K."/>
            <person name="Wang L."/>
        </authorList>
    </citation>
    <scope>NUCLEOTIDE SEQUENCE [LARGE SCALE GENOMIC DNA]</scope>
    <source>
        <strain evidence="7">W13939</strain>
    </source>
</reference>
<dbReference type="RefSeq" id="XP_035347542.1">
    <property type="nucleotide sequence ID" value="XM_035491649.1"/>
</dbReference>
<dbReference type="GO" id="GO:0034657">
    <property type="term" value="C:GID complex"/>
    <property type="evidence" value="ECO:0007669"/>
    <property type="project" value="TreeGrafter"/>
</dbReference>
<dbReference type="Pfam" id="PF00400">
    <property type="entry name" value="WD40"/>
    <property type="match status" value="5"/>
</dbReference>
<dbReference type="PROSITE" id="PS50294">
    <property type="entry name" value="WD_REPEATS_REGION"/>
    <property type="match status" value="2"/>
</dbReference>
<dbReference type="Proteomes" id="UP000509510">
    <property type="component" value="Chromosome IV"/>
</dbReference>
<dbReference type="PANTHER" id="PTHR22838:SF0">
    <property type="entry name" value="WD REPEAT-CONTAINING PROTEIN 26"/>
    <property type="match status" value="1"/>
</dbReference>
<dbReference type="SUPFAM" id="SSF56219">
    <property type="entry name" value="DNase I-like"/>
    <property type="match status" value="1"/>
</dbReference>
<evidence type="ECO:0000313" key="7">
    <source>
        <dbReference type="Proteomes" id="UP000509510"/>
    </source>
</evidence>
<feature type="compositionally biased region" description="Polar residues" evidence="4">
    <location>
        <begin position="1319"/>
        <end position="1338"/>
    </location>
</feature>
<feature type="repeat" description="WD" evidence="3">
    <location>
        <begin position="1958"/>
        <end position="1993"/>
    </location>
</feature>
<protein>
    <recommendedName>
        <fullName evidence="5">CTLH domain-containing protein</fullName>
    </recommendedName>
</protein>
<feature type="region of interest" description="Disordered" evidence="4">
    <location>
        <begin position="1"/>
        <end position="516"/>
    </location>
</feature>
<evidence type="ECO:0000259" key="5">
    <source>
        <dbReference type="PROSITE" id="PS50897"/>
    </source>
</evidence>
<keyword evidence="2" id="KW-0677">Repeat</keyword>
<evidence type="ECO:0000256" key="3">
    <source>
        <dbReference type="PROSITE-ProRule" id="PRU00221"/>
    </source>
</evidence>
<feature type="domain" description="CTLH" evidence="5">
    <location>
        <begin position="1505"/>
        <end position="1580"/>
    </location>
</feature>
<dbReference type="PROSITE" id="PS00678">
    <property type="entry name" value="WD_REPEATS_1"/>
    <property type="match status" value="1"/>
</dbReference>
<dbReference type="KEGG" id="trg:TRUGW13939_08515"/>
<name>A0A7H8R592_TALRU</name>
<dbReference type="PROSITE" id="PS50082">
    <property type="entry name" value="WD_REPEATS_2"/>
    <property type="match status" value="4"/>
</dbReference>
<dbReference type="FunFam" id="3.60.10.10:FF:000036">
    <property type="entry name" value="Inositol polyphosphate phosphatase, putative"/>
    <property type="match status" value="1"/>
</dbReference>
<evidence type="ECO:0000313" key="6">
    <source>
        <dbReference type="EMBL" id="QKX61367.1"/>
    </source>
</evidence>
<evidence type="ECO:0000256" key="2">
    <source>
        <dbReference type="ARBA" id="ARBA00022737"/>
    </source>
</evidence>
<dbReference type="GO" id="GO:0043161">
    <property type="term" value="P:proteasome-mediated ubiquitin-dependent protein catabolic process"/>
    <property type="evidence" value="ECO:0007669"/>
    <property type="project" value="TreeGrafter"/>
</dbReference>
<feature type="compositionally biased region" description="Polar residues" evidence="4">
    <location>
        <begin position="1414"/>
        <end position="1427"/>
    </location>
</feature>
<evidence type="ECO:0000256" key="1">
    <source>
        <dbReference type="ARBA" id="ARBA00022574"/>
    </source>
</evidence>
<dbReference type="InterPro" id="IPR019775">
    <property type="entry name" value="WD40_repeat_CS"/>
</dbReference>
<dbReference type="PANTHER" id="PTHR22838">
    <property type="entry name" value="WD REPEAT PROTEIN 26-RELATED"/>
    <property type="match status" value="1"/>
</dbReference>
<dbReference type="InterPro" id="IPR015943">
    <property type="entry name" value="WD40/YVTN_repeat-like_dom_sf"/>
</dbReference>
<dbReference type="InterPro" id="IPR001680">
    <property type="entry name" value="WD40_rpt"/>
</dbReference>
<organism evidence="6 7">
    <name type="scientific">Talaromyces rugulosus</name>
    <name type="common">Penicillium rugulosum</name>
    <dbReference type="NCBI Taxonomy" id="121627"/>
    <lineage>
        <taxon>Eukaryota</taxon>
        <taxon>Fungi</taxon>
        <taxon>Dikarya</taxon>
        <taxon>Ascomycota</taxon>
        <taxon>Pezizomycotina</taxon>
        <taxon>Eurotiomycetes</taxon>
        <taxon>Eurotiomycetidae</taxon>
        <taxon>Eurotiales</taxon>
        <taxon>Trichocomaceae</taxon>
        <taxon>Talaromyces</taxon>
        <taxon>Talaromyces sect. Islandici</taxon>
    </lineage>
</organism>
<feature type="region of interest" description="Disordered" evidence="4">
    <location>
        <begin position="1258"/>
        <end position="1466"/>
    </location>
</feature>
<feature type="compositionally biased region" description="Polar residues" evidence="4">
    <location>
        <begin position="449"/>
        <end position="474"/>
    </location>
</feature>
<dbReference type="EMBL" id="CP055901">
    <property type="protein sequence ID" value="QKX61367.1"/>
    <property type="molecule type" value="Genomic_DNA"/>
</dbReference>
<dbReference type="SUPFAM" id="SSF50978">
    <property type="entry name" value="WD40 repeat-like"/>
    <property type="match status" value="1"/>
</dbReference>